<proteinExistence type="predicted"/>
<protein>
    <submittedName>
        <fullName evidence="3">EAL domain-containing protein</fullName>
    </submittedName>
</protein>
<evidence type="ECO:0000313" key="3">
    <source>
        <dbReference type="EMBL" id="MBV0932549.1"/>
    </source>
</evidence>
<dbReference type="Pfam" id="PF00563">
    <property type="entry name" value="EAL"/>
    <property type="match status" value="1"/>
</dbReference>
<dbReference type="InterPro" id="IPR013767">
    <property type="entry name" value="PAS_fold"/>
</dbReference>
<sequence length="711" mass="79638">MSGSSDEILHALAQHDAPGHTRTTLNLLFTNCDTLQTDHILGQLRTAHYAPRGQAFHNLNELQQLLSRHSWDILIMRWQPDQTSDLSPTAVLECLNHMDRDLPVILLLPGDHYPYPTEWFASGVRALVPEHNGHLLLLSLERAFQGLTTRRELAIARLQLKQLQERCERLMATSSQAACLVRNGRVHYANPPFTRLFGYRRDGQLQGHSLAGLFPENQRPDLEQCLYRCAQEQTSVQHHLSALRPDGTCFKALFTIMPDTFPDASGFHLAVTTEPGTEQATNSHRHPVSGLHDQQRLMEALDSACQTAHRGGEDRSLLLLNLDHLEVIQHEVGPDGTRQILGDIATLLKREVGPAHLIAQLNDDRFAVLMHCAAPDQAEALAERLCQSVSRHICEVGSTSIHTTLSIGIVMINDSAPDAQTLLQRAQAAAEHLHHGNRPGNGVSLYHKNTLLPAEQDARMGKRLRNALRLNRFRLLFQPVVPLCLEPPQPYYEVLMRLISDSERALSPTAFVAQGIAADVLVEMDQWVINTALTQLAEHTRAQHPVFLLINLCGASLGHLGLLAWLQARLAEHATPPQQLIFQISESDAAVNLMGARSFTRQLRQLGCRVCLKHFGSSPNSEHVLRELETDYIKLDGSYIQDLEKRRLKPETLLEVLHPLQQHDKLIIAPLVESTRVISTLYGAGVHLIQGYYLQQPREQMDYDFFGEGPL</sequence>
<dbReference type="InterPro" id="IPR000160">
    <property type="entry name" value="GGDEF_dom"/>
</dbReference>
<dbReference type="InterPro" id="IPR000014">
    <property type="entry name" value="PAS"/>
</dbReference>
<keyword evidence="4" id="KW-1185">Reference proteome</keyword>
<dbReference type="InterPro" id="IPR050706">
    <property type="entry name" value="Cyclic-di-GMP_PDE-like"/>
</dbReference>
<dbReference type="SMART" id="SM00052">
    <property type="entry name" value="EAL"/>
    <property type="match status" value="1"/>
</dbReference>
<name>A0ABS6M8D7_9GAMM</name>
<dbReference type="PANTHER" id="PTHR33121:SF23">
    <property type="entry name" value="CYCLIC DI-GMP PHOSPHODIESTERASE PDEB"/>
    <property type="match status" value="1"/>
</dbReference>
<dbReference type="RefSeq" id="WP_217333969.1">
    <property type="nucleotide sequence ID" value="NZ_JAHQZT010000004.1"/>
</dbReference>
<dbReference type="PANTHER" id="PTHR33121">
    <property type="entry name" value="CYCLIC DI-GMP PHOSPHODIESTERASE PDEF"/>
    <property type="match status" value="1"/>
</dbReference>
<accession>A0ABS6M8D7</accession>
<dbReference type="PROSITE" id="PS50883">
    <property type="entry name" value="EAL"/>
    <property type="match status" value="1"/>
</dbReference>
<evidence type="ECO:0000259" key="1">
    <source>
        <dbReference type="PROSITE" id="PS50883"/>
    </source>
</evidence>
<dbReference type="SMART" id="SM00267">
    <property type="entry name" value="GGDEF"/>
    <property type="match status" value="1"/>
</dbReference>
<dbReference type="SMART" id="SM00091">
    <property type="entry name" value="PAS"/>
    <property type="match status" value="1"/>
</dbReference>
<dbReference type="CDD" id="cd00130">
    <property type="entry name" value="PAS"/>
    <property type="match status" value="1"/>
</dbReference>
<feature type="domain" description="EAL" evidence="1">
    <location>
        <begin position="457"/>
        <end position="711"/>
    </location>
</feature>
<dbReference type="Pfam" id="PF00990">
    <property type="entry name" value="GGDEF"/>
    <property type="match status" value="1"/>
</dbReference>
<dbReference type="EMBL" id="JAHQZT010000004">
    <property type="protein sequence ID" value="MBV0932549.1"/>
    <property type="molecule type" value="Genomic_DNA"/>
</dbReference>
<feature type="domain" description="GGDEF" evidence="2">
    <location>
        <begin position="313"/>
        <end position="448"/>
    </location>
</feature>
<dbReference type="Pfam" id="PF00989">
    <property type="entry name" value="PAS"/>
    <property type="match status" value="1"/>
</dbReference>
<evidence type="ECO:0000259" key="2">
    <source>
        <dbReference type="PROSITE" id="PS50887"/>
    </source>
</evidence>
<gene>
    <name evidence="3" type="ORF">KTN04_04250</name>
</gene>
<dbReference type="InterPro" id="IPR001633">
    <property type="entry name" value="EAL_dom"/>
</dbReference>
<reference evidence="3 4" key="1">
    <citation type="submission" date="2021-06" db="EMBL/GenBank/DDBJ databases">
        <title>Bacterium isolated from marine sediment.</title>
        <authorList>
            <person name="Zhu K.-L."/>
            <person name="Du Z.-J."/>
            <person name="Liang Q.-Y."/>
        </authorList>
    </citation>
    <scope>NUCLEOTIDE SEQUENCE [LARGE SCALE GENOMIC DNA]</scope>
    <source>
        <strain evidence="3 4">A346</strain>
    </source>
</reference>
<dbReference type="CDD" id="cd01948">
    <property type="entry name" value="EAL"/>
    <property type="match status" value="1"/>
</dbReference>
<dbReference type="NCBIfam" id="TIGR00229">
    <property type="entry name" value="sensory_box"/>
    <property type="match status" value="1"/>
</dbReference>
<dbReference type="PROSITE" id="PS50887">
    <property type="entry name" value="GGDEF"/>
    <property type="match status" value="1"/>
</dbReference>
<comment type="caution">
    <text evidence="3">The sequence shown here is derived from an EMBL/GenBank/DDBJ whole genome shotgun (WGS) entry which is preliminary data.</text>
</comment>
<dbReference type="NCBIfam" id="TIGR00254">
    <property type="entry name" value="GGDEF"/>
    <property type="match status" value="1"/>
</dbReference>
<evidence type="ECO:0000313" key="4">
    <source>
        <dbReference type="Proteomes" id="UP000755551"/>
    </source>
</evidence>
<dbReference type="Proteomes" id="UP000755551">
    <property type="component" value="Unassembled WGS sequence"/>
</dbReference>
<organism evidence="3 4">
    <name type="scientific">Marinobacterium weihaiense</name>
    <dbReference type="NCBI Taxonomy" id="2851016"/>
    <lineage>
        <taxon>Bacteria</taxon>
        <taxon>Pseudomonadati</taxon>
        <taxon>Pseudomonadota</taxon>
        <taxon>Gammaproteobacteria</taxon>
        <taxon>Oceanospirillales</taxon>
        <taxon>Oceanospirillaceae</taxon>
        <taxon>Marinobacterium</taxon>
    </lineage>
</organism>